<keyword evidence="3" id="KW-1185">Reference proteome</keyword>
<sequence>MSAAPSSEAAGPTATVSPSLRDERAANSYTQWYQPERNVKSALSGDEEEEGGGRREEEGVSASFCYSAFFNDEKEAKSTFSCSGGRERLNANNVSFARRD</sequence>
<dbReference type="Proteomes" id="UP000314294">
    <property type="component" value="Unassembled WGS sequence"/>
</dbReference>
<evidence type="ECO:0000256" key="1">
    <source>
        <dbReference type="SAM" id="MobiDB-lite"/>
    </source>
</evidence>
<protein>
    <submittedName>
        <fullName evidence="2">Uncharacterized protein</fullName>
    </submittedName>
</protein>
<dbReference type="AlphaFoldDB" id="A0A4Z2H5L0"/>
<dbReference type="EMBL" id="SRLO01000322">
    <property type="protein sequence ID" value="TNN61079.1"/>
    <property type="molecule type" value="Genomic_DNA"/>
</dbReference>
<accession>A0A4Z2H5L0</accession>
<feature type="region of interest" description="Disordered" evidence="1">
    <location>
        <begin position="1"/>
        <end position="59"/>
    </location>
</feature>
<gene>
    <name evidence="2" type="ORF">EYF80_028732</name>
</gene>
<reference evidence="2 3" key="1">
    <citation type="submission" date="2019-03" db="EMBL/GenBank/DDBJ databases">
        <title>First draft genome of Liparis tanakae, snailfish: a comprehensive survey of snailfish specific genes.</title>
        <authorList>
            <person name="Kim W."/>
            <person name="Song I."/>
            <person name="Jeong J.-H."/>
            <person name="Kim D."/>
            <person name="Kim S."/>
            <person name="Ryu S."/>
            <person name="Song J.Y."/>
            <person name="Lee S.K."/>
        </authorList>
    </citation>
    <scope>NUCLEOTIDE SEQUENCE [LARGE SCALE GENOMIC DNA]</scope>
    <source>
        <tissue evidence="2">Muscle</tissue>
    </source>
</reference>
<evidence type="ECO:0000313" key="3">
    <source>
        <dbReference type="Proteomes" id="UP000314294"/>
    </source>
</evidence>
<evidence type="ECO:0000313" key="2">
    <source>
        <dbReference type="EMBL" id="TNN61079.1"/>
    </source>
</evidence>
<organism evidence="2 3">
    <name type="scientific">Liparis tanakae</name>
    <name type="common">Tanaka's snailfish</name>
    <dbReference type="NCBI Taxonomy" id="230148"/>
    <lineage>
        <taxon>Eukaryota</taxon>
        <taxon>Metazoa</taxon>
        <taxon>Chordata</taxon>
        <taxon>Craniata</taxon>
        <taxon>Vertebrata</taxon>
        <taxon>Euteleostomi</taxon>
        <taxon>Actinopterygii</taxon>
        <taxon>Neopterygii</taxon>
        <taxon>Teleostei</taxon>
        <taxon>Neoteleostei</taxon>
        <taxon>Acanthomorphata</taxon>
        <taxon>Eupercaria</taxon>
        <taxon>Perciformes</taxon>
        <taxon>Cottioidei</taxon>
        <taxon>Cottales</taxon>
        <taxon>Liparidae</taxon>
        <taxon>Liparis</taxon>
    </lineage>
</organism>
<name>A0A4Z2H5L0_9TELE</name>
<proteinExistence type="predicted"/>
<comment type="caution">
    <text evidence="2">The sequence shown here is derived from an EMBL/GenBank/DDBJ whole genome shotgun (WGS) entry which is preliminary data.</text>
</comment>